<dbReference type="Pfam" id="PF04357">
    <property type="entry name" value="TamB"/>
    <property type="match status" value="1"/>
</dbReference>
<evidence type="ECO:0000256" key="4">
    <source>
        <dbReference type="ARBA" id="ARBA00023136"/>
    </source>
</evidence>
<evidence type="ECO:0000313" key="7">
    <source>
        <dbReference type="EMBL" id="CAA9241165.1"/>
    </source>
</evidence>
<feature type="domain" description="Translocation and assembly module TamB C-terminal" evidence="6">
    <location>
        <begin position="909"/>
        <end position="1265"/>
    </location>
</feature>
<gene>
    <name evidence="7" type="ORF">AVDCRST_MAG27-1518</name>
</gene>
<protein>
    <submittedName>
        <fullName evidence="7">Inner membrane component of TAM transport system</fullName>
    </submittedName>
</protein>
<dbReference type="GO" id="GO:0009306">
    <property type="term" value="P:protein secretion"/>
    <property type="evidence" value="ECO:0007669"/>
    <property type="project" value="InterPro"/>
</dbReference>
<dbReference type="PANTHER" id="PTHR36985:SF1">
    <property type="entry name" value="TRANSLOCATION AND ASSEMBLY MODULE SUBUNIT TAMB"/>
    <property type="match status" value="1"/>
</dbReference>
<keyword evidence="4" id="KW-0472">Membrane</keyword>
<accession>A0A6J4I384</accession>
<reference evidence="7" key="1">
    <citation type="submission" date="2020-02" db="EMBL/GenBank/DDBJ databases">
        <authorList>
            <person name="Meier V. D."/>
        </authorList>
    </citation>
    <scope>NUCLEOTIDE SEQUENCE</scope>
    <source>
        <strain evidence="7">AVDCRST_MAG27</strain>
    </source>
</reference>
<sequence length="1265" mass="128217">MRWLKWLLGAVALLILLPVVAVIGALAWVNTEGGGAFLARQAEGFVPGLRIEGLRGPLPGHLGFARLAYADAQGEWVVLEDGRIDLDLKALLSRTLRVERIEAARVALARLPAGGEAAPAEPQPPSETVLPRLPQLPVAVQLDRIAIERIELAEPVLGQAAAFALDGEARLAAGDLTARLDLKRHDAPLTAALTLALTPGADRLAARLTLDEAPGGLIAGFIPPPEGGWGDAPLHLALNLDGPASGAALDLQASLGPEVTLGSTGTIRATPDGRYGANLQGEARAGPLLPEAIRPLAVPLGFSLDADLPPDQRLALRKLELTLPAGRLAAAGTVDLGSEALDLRLDLALAGSVRFGSLLPDGIAWQSLAAEAHVTGTMAKPAIALTATPEALATGVAQADAVLGPAPRLALNATLPGPAFDATLDAANGRLAARGNLAEPIAIDATLSLPRLEVLGAGSEGALEATVRATGKLADPDLTITAHSGRIAAAGRVLEGLALDAQVATPASAPRGTARLRATLDGLPVALDFRGRPDGQAVEIEAAEARLGPAQLTATGRLDPAAQLFTGTARLEATDLAPLGRLAGLAGLAGRLALDATLEPRDGVQGFDLKLDAPRLAYAGQQGNLAATVAGTPAALDWTVRGKATQGELSGRGRLAAAEGAYRLDLAALQAETQGETIRLAGPARITYGADGGIEVANLALAIGNGGRVQAAGRWGPERADLGLTIAALPLSLAERFAPDLKPQGMITGEVRATGPTAKPEIRARLNGTGLGLGADWARGLPPVTLRAEASMAGNAAEARAEIAAGPAGTVTATARLPRGFGTDDPLAASLDGTLNLAPLAGPFLASGADRVAGRLALALRAEGSLDSPRLGGRATLTGGSYRNPTTGVRLSEIGGIITGEGTRLVIERLEGKTLGNGTIGIRGSIDAGAPGLPADLVITARNARPVASDLGTATIGADITVKGPITGGGAVAGEVRIEQAELRVPEKLPANVPTLANVRQRGPLPPGVLPPEPPPPAKAGAPASAAPPMSLAVRVTARRVFIRGRGLEVEMAGAIDIGGTVAAPVPSGSLELVRGTLSVLTRTLTFKRGTISFNAGNFIPQLDMAAEATTGTTTITIAVTGPANAPRIAFTSIPELPQDEVLARLLFDRSTSSLSPFEIAQIAAAVAQLTGLGGSGGGPLDKVRNALGLDRLGVSGAQGNTAGATVEAGRYVAPGVFLGVRQGTNGGQTGVGVQVEITPRIKIEGQTATGPAGDRIGLSYELEY</sequence>
<keyword evidence="2" id="KW-0812">Transmembrane</keyword>
<dbReference type="PANTHER" id="PTHR36985">
    <property type="entry name" value="TRANSLOCATION AND ASSEMBLY MODULE SUBUNIT TAMB"/>
    <property type="match status" value="1"/>
</dbReference>
<dbReference type="EMBL" id="CADCTD010000063">
    <property type="protein sequence ID" value="CAA9241165.1"/>
    <property type="molecule type" value="Genomic_DNA"/>
</dbReference>
<dbReference type="InterPro" id="IPR007452">
    <property type="entry name" value="TamB_C"/>
</dbReference>
<evidence type="ECO:0000256" key="2">
    <source>
        <dbReference type="ARBA" id="ARBA00022692"/>
    </source>
</evidence>
<evidence type="ECO:0000259" key="6">
    <source>
        <dbReference type="Pfam" id="PF04357"/>
    </source>
</evidence>
<feature type="compositionally biased region" description="Pro residues" evidence="5">
    <location>
        <begin position="1004"/>
        <end position="1018"/>
    </location>
</feature>
<dbReference type="GO" id="GO:0097347">
    <property type="term" value="C:TAM protein secretion complex"/>
    <property type="evidence" value="ECO:0007669"/>
    <property type="project" value="TreeGrafter"/>
</dbReference>
<dbReference type="AlphaFoldDB" id="A0A6J4I384"/>
<keyword evidence="3" id="KW-1133">Transmembrane helix</keyword>
<proteinExistence type="predicted"/>
<evidence type="ECO:0000256" key="5">
    <source>
        <dbReference type="SAM" id="MobiDB-lite"/>
    </source>
</evidence>
<name>A0A6J4I384_9PROT</name>
<feature type="region of interest" description="Disordered" evidence="5">
    <location>
        <begin position="1002"/>
        <end position="1026"/>
    </location>
</feature>
<evidence type="ECO:0000256" key="1">
    <source>
        <dbReference type="ARBA" id="ARBA00004167"/>
    </source>
</evidence>
<dbReference type="GO" id="GO:0005886">
    <property type="term" value="C:plasma membrane"/>
    <property type="evidence" value="ECO:0007669"/>
    <property type="project" value="InterPro"/>
</dbReference>
<comment type="subcellular location">
    <subcellularLocation>
        <location evidence="1">Membrane</location>
        <topology evidence="1">Single-pass membrane protein</topology>
    </subcellularLocation>
</comment>
<evidence type="ECO:0000256" key="3">
    <source>
        <dbReference type="ARBA" id="ARBA00022989"/>
    </source>
</evidence>
<organism evidence="7">
    <name type="scientific">uncultured Craurococcus sp</name>
    <dbReference type="NCBI Taxonomy" id="1135998"/>
    <lineage>
        <taxon>Bacteria</taxon>
        <taxon>Pseudomonadati</taxon>
        <taxon>Pseudomonadota</taxon>
        <taxon>Alphaproteobacteria</taxon>
        <taxon>Acetobacterales</taxon>
        <taxon>Acetobacteraceae</taxon>
        <taxon>Craurococcus</taxon>
        <taxon>environmental samples</taxon>
    </lineage>
</organism>